<dbReference type="InterPro" id="IPR017441">
    <property type="entry name" value="Protein_kinase_ATP_BS"/>
</dbReference>
<dbReference type="GO" id="GO:0030036">
    <property type="term" value="P:actin cytoskeleton organization"/>
    <property type="evidence" value="ECO:0007669"/>
    <property type="project" value="TreeGrafter"/>
</dbReference>
<dbReference type="PRINTS" id="PR00109">
    <property type="entry name" value="TYRKINASE"/>
</dbReference>
<dbReference type="InterPro" id="IPR000719">
    <property type="entry name" value="Prot_kinase_dom"/>
</dbReference>
<dbReference type="VEuPathDB" id="VectorBase:BGLAX_030509"/>
<dbReference type="PANTHER" id="PTHR46485:SF5">
    <property type="entry name" value="CENTER DIVIDER, ISOFORM A"/>
    <property type="match status" value="1"/>
</dbReference>
<dbReference type="PROSITE" id="PS00109">
    <property type="entry name" value="PROTEIN_KINASE_TYR"/>
    <property type="match status" value="1"/>
</dbReference>
<evidence type="ECO:0000256" key="12">
    <source>
        <dbReference type="ARBA" id="ARBA00049308"/>
    </source>
</evidence>
<dbReference type="VEuPathDB" id="VectorBase:BGLB018924"/>
<dbReference type="PROSITE" id="PS00107">
    <property type="entry name" value="PROTEIN_KINASE_ATP"/>
    <property type="match status" value="1"/>
</dbReference>
<keyword evidence="6" id="KW-0808">Transferase</keyword>
<comment type="catalytic activity">
    <reaction evidence="12">
        <text>L-threonyl-[protein] + ATP = O-phospho-L-threonyl-[protein] + ADP + H(+)</text>
        <dbReference type="Rhea" id="RHEA:46608"/>
        <dbReference type="Rhea" id="RHEA-COMP:11060"/>
        <dbReference type="Rhea" id="RHEA-COMP:11605"/>
        <dbReference type="ChEBI" id="CHEBI:15378"/>
        <dbReference type="ChEBI" id="CHEBI:30013"/>
        <dbReference type="ChEBI" id="CHEBI:30616"/>
        <dbReference type="ChEBI" id="CHEBI:61977"/>
        <dbReference type="ChEBI" id="CHEBI:456216"/>
        <dbReference type="EC" id="2.7.12.1"/>
    </reaction>
</comment>
<dbReference type="PROSITE" id="PS50011">
    <property type="entry name" value="PROTEIN_KINASE_DOM"/>
    <property type="match status" value="1"/>
</dbReference>
<keyword evidence="9 14" id="KW-0067">ATP-binding</keyword>
<evidence type="ECO:0000256" key="6">
    <source>
        <dbReference type="ARBA" id="ARBA00022679"/>
    </source>
</evidence>
<dbReference type="Pfam" id="PF07714">
    <property type="entry name" value="PK_Tyr_Ser-Thr"/>
    <property type="match status" value="1"/>
</dbReference>
<dbReference type="InterPro" id="IPR011009">
    <property type="entry name" value="Kinase-like_dom_sf"/>
</dbReference>
<protein>
    <recommendedName>
        <fullName evidence="4">dual-specificity kinase</fullName>
        <ecNumber evidence="4">2.7.12.1</ecNumber>
    </recommendedName>
</protein>
<keyword evidence="10" id="KW-0464">Manganese</keyword>
<feature type="region of interest" description="Disordered" evidence="15">
    <location>
        <begin position="37"/>
        <end position="72"/>
    </location>
</feature>
<evidence type="ECO:0000313" key="17">
    <source>
        <dbReference type="EnsemblMetazoa" id="BGLB018924-PA"/>
    </source>
</evidence>
<dbReference type="Proteomes" id="UP000076420">
    <property type="component" value="Unassembled WGS sequence"/>
</dbReference>
<dbReference type="OrthoDB" id="20134at2759"/>
<evidence type="ECO:0000256" key="7">
    <source>
        <dbReference type="ARBA" id="ARBA00022741"/>
    </source>
</evidence>
<feature type="region of interest" description="Disordered" evidence="15">
    <location>
        <begin position="499"/>
        <end position="522"/>
    </location>
</feature>
<dbReference type="KEGG" id="bgt:106069764"/>
<name>A0A2C9KFL8_BIOGL</name>
<evidence type="ECO:0000256" key="4">
    <source>
        <dbReference type="ARBA" id="ARBA00013203"/>
    </source>
</evidence>
<dbReference type="SUPFAM" id="SSF56112">
    <property type="entry name" value="Protein kinase-like (PK-like)"/>
    <property type="match status" value="1"/>
</dbReference>
<dbReference type="GO" id="GO:0005524">
    <property type="term" value="F:ATP binding"/>
    <property type="evidence" value="ECO:0007669"/>
    <property type="project" value="UniProtKB-UniRule"/>
</dbReference>
<dbReference type="EC" id="2.7.12.1" evidence="4"/>
<dbReference type="InterPro" id="IPR001245">
    <property type="entry name" value="Ser-Thr/Tyr_kinase_cat_dom"/>
</dbReference>
<evidence type="ECO:0000256" key="5">
    <source>
        <dbReference type="ARBA" id="ARBA00022527"/>
    </source>
</evidence>
<keyword evidence="5" id="KW-0723">Serine/threonine-protein kinase</keyword>
<dbReference type="EnsemblMetazoa" id="BGLB018924-RA">
    <property type="protein sequence ID" value="BGLB018924-PA"/>
    <property type="gene ID" value="BGLB018924"/>
</dbReference>
<dbReference type="GO" id="GO:0004674">
    <property type="term" value="F:protein serine/threonine kinase activity"/>
    <property type="evidence" value="ECO:0007669"/>
    <property type="project" value="UniProtKB-KW"/>
</dbReference>
<feature type="compositionally biased region" description="Polar residues" evidence="15">
    <location>
        <begin position="37"/>
        <end position="52"/>
    </location>
</feature>
<dbReference type="GO" id="GO:0005737">
    <property type="term" value="C:cytoplasm"/>
    <property type="evidence" value="ECO:0007669"/>
    <property type="project" value="TreeGrafter"/>
</dbReference>
<accession>A0A2C9KFL8</accession>
<evidence type="ECO:0000256" key="13">
    <source>
        <dbReference type="ARBA" id="ARBA00051680"/>
    </source>
</evidence>
<dbReference type="InterPro" id="IPR050940">
    <property type="entry name" value="Actin_reg-Ser/Thr_kinase"/>
</dbReference>
<dbReference type="GO" id="GO:0046872">
    <property type="term" value="F:metal ion binding"/>
    <property type="evidence" value="ECO:0007669"/>
    <property type="project" value="UniProtKB-KW"/>
</dbReference>
<reference evidence="17" key="1">
    <citation type="submission" date="2020-05" db="UniProtKB">
        <authorList>
            <consortium name="EnsemblMetazoa"/>
        </authorList>
    </citation>
    <scope>IDENTIFICATION</scope>
    <source>
        <strain evidence="17">BB02</strain>
    </source>
</reference>
<feature type="region of interest" description="Disordered" evidence="15">
    <location>
        <begin position="610"/>
        <end position="631"/>
    </location>
</feature>
<keyword evidence="7 14" id="KW-0547">Nucleotide-binding</keyword>
<evidence type="ECO:0000256" key="15">
    <source>
        <dbReference type="SAM" id="MobiDB-lite"/>
    </source>
</evidence>
<evidence type="ECO:0000256" key="14">
    <source>
        <dbReference type="PROSITE-ProRule" id="PRU10141"/>
    </source>
</evidence>
<feature type="binding site" evidence="14">
    <location>
        <position position="117"/>
    </location>
    <ligand>
        <name>ATP</name>
        <dbReference type="ChEBI" id="CHEBI:30616"/>
    </ligand>
</feature>
<evidence type="ECO:0000256" key="9">
    <source>
        <dbReference type="ARBA" id="ARBA00022840"/>
    </source>
</evidence>
<gene>
    <name evidence="17" type="primary">106069764</name>
</gene>
<dbReference type="PANTHER" id="PTHR46485">
    <property type="entry name" value="LIM DOMAIN KINASE 1"/>
    <property type="match status" value="1"/>
</dbReference>
<dbReference type="Gene3D" id="1.10.510.10">
    <property type="entry name" value="Transferase(Phosphotransferase) domain 1"/>
    <property type="match status" value="1"/>
</dbReference>
<evidence type="ECO:0000256" key="8">
    <source>
        <dbReference type="ARBA" id="ARBA00022777"/>
    </source>
</evidence>
<comment type="similarity">
    <text evidence="3">Belongs to the protein kinase superfamily. TKL Ser/Thr protein kinase family.</text>
</comment>
<comment type="cofactor">
    <cofactor evidence="2">
        <name>Mg(2+)</name>
        <dbReference type="ChEBI" id="CHEBI:18420"/>
    </cofactor>
</comment>
<evidence type="ECO:0000256" key="3">
    <source>
        <dbReference type="ARBA" id="ARBA00005843"/>
    </source>
</evidence>
<feature type="compositionally biased region" description="Basic and acidic residues" evidence="15">
    <location>
        <begin position="615"/>
        <end position="626"/>
    </location>
</feature>
<evidence type="ECO:0000259" key="16">
    <source>
        <dbReference type="PROSITE" id="PS50011"/>
    </source>
</evidence>
<dbReference type="FunFam" id="1.10.510.10:FF:000202">
    <property type="entry name" value="Dual specificity testis-specific protein kinase 2"/>
    <property type="match status" value="1"/>
</dbReference>
<comment type="catalytic activity">
    <reaction evidence="13">
        <text>L-tyrosyl-[protein] + ATP = O-phospho-L-tyrosyl-[protein] + ADP + H(+)</text>
        <dbReference type="Rhea" id="RHEA:10596"/>
        <dbReference type="Rhea" id="RHEA-COMP:10136"/>
        <dbReference type="Rhea" id="RHEA-COMP:20101"/>
        <dbReference type="ChEBI" id="CHEBI:15378"/>
        <dbReference type="ChEBI" id="CHEBI:30616"/>
        <dbReference type="ChEBI" id="CHEBI:46858"/>
        <dbReference type="ChEBI" id="CHEBI:61978"/>
        <dbReference type="ChEBI" id="CHEBI:456216"/>
        <dbReference type="EC" id="2.7.12.1"/>
    </reaction>
</comment>
<dbReference type="GO" id="GO:0005634">
    <property type="term" value="C:nucleus"/>
    <property type="evidence" value="ECO:0007669"/>
    <property type="project" value="TreeGrafter"/>
</dbReference>
<proteinExistence type="inferred from homology"/>
<evidence type="ECO:0000256" key="1">
    <source>
        <dbReference type="ARBA" id="ARBA00001936"/>
    </source>
</evidence>
<feature type="domain" description="Protein kinase" evidence="16">
    <location>
        <begin position="88"/>
        <end position="346"/>
    </location>
</feature>
<dbReference type="STRING" id="6526.A0A2C9KFL8"/>
<comment type="catalytic activity">
    <reaction evidence="11">
        <text>L-seryl-[protein] + ATP = O-phospho-L-seryl-[protein] + ADP + H(+)</text>
        <dbReference type="Rhea" id="RHEA:17989"/>
        <dbReference type="Rhea" id="RHEA-COMP:9863"/>
        <dbReference type="Rhea" id="RHEA-COMP:11604"/>
        <dbReference type="ChEBI" id="CHEBI:15378"/>
        <dbReference type="ChEBI" id="CHEBI:29999"/>
        <dbReference type="ChEBI" id="CHEBI:30616"/>
        <dbReference type="ChEBI" id="CHEBI:83421"/>
        <dbReference type="ChEBI" id="CHEBI:456216"/>
        <dbReference type="EC" id="2.7.12.1"/>
    </reaction>
</comment>
<organism evidence="17 18">
    <name type="scientific">Biomphalaria glabrata</name>
    <name type="common">Bloodfluke planorb</name>
    <name type="synonym">Freshwater snail</name>
    <dbReference type="NCBI Taxonomy" id="6526"/>
    <lineage>
        <taxon>Eukaryota</taxon>
        <taxon>Metazoa</taxon>
        <taxon>Spiralia</taxon>
        <taxon>Lophotrochozoa</taxon>
        <taxon>Mollusca</taxon>
        <taxon>Gastropoda</taxon>
        <taxon>Heterobranchia</taxon>
        <taxon>Euthyneura</taxon>
        <taxon>Panpulmonata</taxon>
        <taxon>Hygrophila</taxon>
        <taxon>Lymnaeoidea</taxon>
        <taxon>Planorbidae</taxon>
        <taxon>Biomphalaria</taxon>
    </lineage>
</organism>
<dbReference type="Gene3D" id="3.30.200.20">
    <property type="entry name" value="Phosphorylase Kinase, domain 1"/>
    <property type="match status" value="1"/>
</dbReference>
<dbReference type="InterPro" id="IPR008266">
    <property type="entry name" value="Tyr_kinase_AS"/>
</dbReference>
<comment type="cofactor">
    <cofactor evidence="1">
        <name>Mn(2+)</name>
        <dbReference type="ChEBI" id="CHEBI:29035"/>
    </cofactor>
</comment>
<sequence length="730" mass="81071">MKITLKKYIRMSDNKVDTGQVAKPVLRHLRRSKTINVSHFGTNNGQSRNEGSFTDAYEGHRSPSPTPQPTSSCQALKHAVSALTRIDDFILEELGDGFFANVYKATHKVTNEEMVMKVNKDSANRSSALREVQLMNKLSHPNILRYTNFLGVCVHEGQLHALTEYISGGTLETLLANKDEELPWTLRIKLSLDIAKGMHYLHAEGVFHRDLTSKNVLIKKGENRNYQAVIADFGLATKIPEPNTEPLPSVGCPWWMAPEVIHGKYYDQRADLFSYGIILLEITARIEADPETMPRTKKFGVDYIKICEMVDYCPLDFLQLAFKCCQILPELRPSSSVIISNLEKLYKSLRSNSQNNLGKLHKRSRSEDNIIQSSDSMAGDEILMTPQIIAQAMTKDDPHYCPANANPFASISKFKDGRKVLEFPKQRKCSFNNGLALLLGRQADQMSSSCNGSHIFMKPESQSLPCSPVMLRKAAEKLHQASLHGSDAVELEEDHKIRFTASSDHQDSGNTSPASEKRARFGCSRTRSLGSLDFFSPMGLSSTGRMRLKINPSGQLDKKGYCNRETARIRESSVEDQLLNGLGESTDDLNENSVYSDCVVHLRNSITSGSFKSVSSDREETSREGRFSSLDQDETSGAGYFGSCGESLSCCSLSSYVSCGDLEELDERSAEVFSDQVVPVGSECLGELDVSKPCIAIDSKSYEANHFSLDTVKECLGTMGEAQDLIITKF</sequence>
<evidence type="ECO:0000256" key="2">
    <source>
        <dbReference type="ARBA" id="ARBA00001946"/>
    </source>
</evidence>
<dbReference type="AlphaFoldDB" id="A0A2C9KFL8"/>
<evidence type="ECO:0000256" key="11">
    <source>
        <dbReference type="ARBA" id="ARBA00049003"/>
    </source>
</evidence>
<evidence type="ECO:0000313" key="18">
    <source>
        <dbReference type="Proteomes" id="UP000076420"/>
    </source>
</evidence>
<keyword evidence="8" id="KW-0418">Kinase</keyword>
<dbReference type="GO" id="GO:0004712">
    <property type="term" value="F:protein serine/threonine/tyrosine kinase activity"/>
    <property type="evidence" value="ECO:0007669"/>
    <property type="project" value="UniProtKB-EC"/>
</dbReference>
<feature type="compositionally biased region" description="Polar residues" evidence="15">
    <location>
        <begin position="500"/>
        <end position="514"/>
    </location>
</feature>
<evidence type="ECO:0000256" key="10">
    <source>
        <dbReference type="ARBA" id="ARBA00023211"/>
    </source>
</evidence>